<feature type="domain" description="MRB1590-like C-terminal" evidence="3">
    <location>
        <begin position="471"/>
        <end position="569"/>
    </location>
</feature>
<organism evidence="4 5">
    <name type="scientific">Bariatricus massiliensis</name>
    <dbReference type="NCBI Taxonomy" id="1745713"/>
    <lineage>
        <taxon>Bacteria</taxon>
        <taxon>Bacillati</taxon>
        <taxon>Bacillota</taxon>
        <taxon>Clostridia</taxon>
        <taxon>Lachnospirales</taxon>
        <taxon>Lachnospiraceae</taxon>
        <taxon>Bariatricus</taxon>
    </lineage>
</organism>
<evidence type="ECO:0000259" key="2">
    <source>
        <dbReference type="Pfam" id="PF20446"/>
    </source>
</evidence>
<dbReference type="EMBL" id="JAJCIS010000025">
    <property type="protein sequence ID" value="MCB7389409.1"/>
    <property type="molecule type" value="Genomic_DNA"/>
</dbReference>
<name>A0ABS8DND8_9FIRM</name>
<sequence length="571" mass="64346">MKSSVDLDKLLMNINRRSYPAYKDLKGSYQFPGYQLNIDHVQGDPFAAPSKLSIQVKKSQAGFPESMYKKDYRRIALQDYLTRQFGKAVSEYMFQAKGSGKSGLIGISRCGQEILERTAFEIDNGDLLVRFEVGFPANGRTINSFELKKILFDYLPEAVKKSLYFKNLNVNEVNRVIELSEDQYTIREELKRRGLTAFVANDSILPRESGVSQRPMRNAVKFMSPKSMEVELELPYRGKIKGMGIPKGITLIVGGGYHGKSTLLKALEQGIYNHIAGDGREYVVTCDSAVKIRAEDGRAVSHVNISPFINDLPNKKNTVDFSTEDASGSTSQAANVVEAVQSGAEVLLIDEDTCATNFMVRDALMQAVVSGDQEPITPFTLQARDLYEKQGVSVILVAGSSGSYFYIADKVLQMDNYHTYDITDKVKRVIQDVKSDAVEKAPVSVNILFEKQKNKRVFKARRLEKKRDQVKIKQFGKDSFSIGKENVDLKYVEQILDSEQTTALSYCLKILLEQMEVKEQDAGQCIDRLWKQIQERGLRSLCTGSYLPVSMAQIRRQDIYACLNRYRGILI</sequence>
<dbReference type="SUPFAM" id="SSF52540">
    <property type="entry name" value="P-loop containing nucleoside triphosphate hydrolases"/>
    <property type="match status" value="1"/>
</dbReference>
<comment type="caution">
    <text evidence="4">The sequence shown here is derived from an EMBL/GenBank/DDBJ whole genome shotgun (WGS) entry which is preliminary data.</text>
</comment>
<protein>
    <submittedName>
        <fullName evidence="4">ABC-ATPase domain-containing protein</fullName>
    </submittedName>
</protein>
<feature type="domain" description="ATPase of the ABC class N-terminal" evidence="2">
    <location>
        <begin position="5"/>
        <end position="165"/>
    </location>
</feature>
<dbReference type="PANTHER" id="PTHR38149">
    <property type="entry name" value="ATPASE"/>
    <property type="match status" value="1"/>
</dbReference>
<evidence type="ECO:0000259" key="3">
    <source>
        <dbReference type="Pfam" id="PF21117"/>
    </source>
</evidence>
<reference evidence="4 5" key="1">
    <citation type="submission" date="2021-10" db="EMBL/GenBank/DDBJ databases">
        <title>Collection of gut derived symbiotic bacterial strains cultured from healthy donors.</title>
        <authorList>
            <person name="Lin H."/>
            <person name="Littmann E."/>
            <person name="Kohout C."/>
            <person name="Pamer E.G."/>
        </authorList>
    </citation>
    <scope>NUCLEOTIDE SEQUENCE [LARGE SCALE GENOMIC DNA]</scope>
    <source>
        <strain evidence="4 5">DFI.1.165</strain>
    </source>
</reference>
<proteinExistence type="predicted"/>
<dbReference type="Pfam" id="PF21117">
    <property type="entry name" value="MRB1590_C"/>
    <property type="match status" value="1"/>
</dbReference>
<dbReference type="RefSeq" id="WP_066735102.1">
    <property type="nucleotide sequence ID" value="NZ_JAJCIQ010000024.1"/>
</dbReference>
<accession>A0ABS8DND8</accession>
<feature type="domain" description="ATPase of the ABC class C-terminal" evidence="1">
    <location>
        <begin position="171"/>
        <end position="440"/>
    </location>
</feature>
<dbReference type="PANTHER" id="PTHR38149:SF1">
    <property type="entry name" value="ATPASE"/>
    <property type="match status" value="1"/>
</dbReference>
<dbReference type="InterPro" id="IPR046834">
    <property type="entry name" value="ABC_ATPase_C"/>
</dbReference>
<dbReference type="Pfam" id="PF09818">
    <property type="entry name" value="ABC_ATPase"/>
    <property type="match status" value="1"/>
</dbReference>
<evidence type="ECO:0000313" key="5">
    <source>
        <dbReference type="Proteomes" id="UP001299546"/>
    </source>
</evidence>
<evidence type="ECO:0000313" key="4">
    <source>
        <dbReference type="EMBL" id="MCB7389409.1"/>
    </source>
</evidence>
<dbReference type="InterPro" id="IPR019195">
    <property type="entry name" value="ABC_ATPase_put"/>
</dbReference>
<dbReference type="InterPro" id="IPR046833">
    <property type="entry name" value="ABC_N"/>
</dbReference>
<dbReference type="Pfam" id="PF20446">
    <property type="entry name" value="ABC_N"/>
    <property type="match status" value="1"/>
</dbReference>
<dbReference type="InterPro" id="IPR027417">
    <property type="entry name" value="P-loop_NTPase"/>
</dbReference>
<gene>
    <name evidence="4" type="ORF">LIZ65_19190</name>
</gene>
<dbReference type="InterPro" id="IPR049069">
    <property type="entry name" value="MRB1590-like_C"/>
</dbReference>
<dbReference type="Proteomes" id="UP001299546">
    <property type="component" value="Unassembled WGS sequence"/>
</dbReference>
<evidence type="ECO:0000259" key="1">
    <source>
        <dbReference type="Pfam" id="PF09818"/>
    </source>
</evidence>
<keyword evidence="5" id="KW-1185">Reference proteome</keyword>